<gene>
    <name evidence="2" type="ORF">B0A52_03541</name>
</gene>
<protein>
    <submittedName>
        <fullName evidence="2">Uncharacterized protein</fullName>
    </submittedName>
</protein>
<evidence type="ECO:0000313" key="3">
    <source>
        <dbReference type="Proteomes" id="UP000288859"/>
    </source>
</evidence>
<evidence type="ECO:0000256" key="1">
    <source>
        <dbReference type="SAM" id="MobiDB-lite"/>
    </source>
</evidence>
<sequence>MALPFMFPFPAAAAAAPKPPPGLIGKTTYAYLTKDGGPPNQGKPPTATLPPPYSLLPPPGTATFPCGGAGAFIIPPQAGKAGMYCMPNGPAPPAAGPVPANRVWIPAAAAPPPPPPPPAAAAPPPWAPTWQAPPAPPQPPPPAPPAAAPAPAPAPAPGMEAPPEPPVTGNRINDNLIVLRDSGGAGYVSFKNNAEFYLFTANVLRKYATNDAGQFYIPGTSGETWRKLRVACSMSMEELIEQTDCVKEALPTTARAEIGLIEAYDIGNGWFQLGSRYFLDTPRSKLSLGQLWGAAAGEGGLARPRYLIRVP</sequence>
<reference evidence="2 3" key="1">
    <citation type="submission" date="2017-03" db="EMBL/GenBank/DDBJ databases">
        <title>Genomes of endolithic fungi from Antarctica.</title>
        <authorList>
            <person name="Coleine C."/>
            <person name="Masonjones S."/>
            <person name="Stajich J.E."/>
        </authorList>
    </citation>
    <scope>NUCLEOTIDE SEQUENCE [LARGE SCALE GENOMIC DNA]</scope>
    <source>
        <strain evidence="2 3">CCFEE 6314</strain>
    </source>
</reference>
<comment type="caution">
    <text evidence="2">The sequence shown here is derived from an EMBL/GenBank/DDBJ whole genome shotgun (WGS) entry which is preliminary data.</text>
</comment>
<feature type="region of interest" description="Disordered" evidence="1">
    <location>
        <begin position="32"/>
        <end position="56"/>
    </location>
</feature>
<dbReference type="EMBL" id="NAJM01000019">
    <property type="protein sequence ID" value="RVX71175.1"/>
    <property type="molecule type" value="Genomic_DNA"/>
</dbReference>
<dbReference type="InterPro" id="IPR003882">
    <property type="entry name" value="Pistil_extensin"/>
</dbReference>
<dbReference type="PRINTS" id="PR01218">
    <property type="entry name" value="PSTLEXTENSIN"/>
</dbReference>
<organism evidence="2 3">
    <name type="scientific">Exophiala mesophila</name>
    <name type="common">Black yeast-like fungus</name>
    <dbReference type="NCBI Taxonomy" id="212818"/>
    <lineage>
        <taxon>Eukaryota</taxon>
        <taxon>Fungi</taxon>
        <taxon>Dikarya</taxon>
        <taxon>Ascomycota</taxon>
        <taxon>Pezizomycotina</taxon>
        <taxon>Eurotiomycetes</taxon>
        <taxon>Chaetothyriomycetidae</taxon>
        <taxon>Chaetothyriales</taxon>
        <taxon>Herpotrichiellaceae</taxon>
        <taxon>Exophiala</taxon>
    </lineage>
</organism>
<dbReference type="Proteomes" id="UP000288859">
    <property type="component" value="Unassembled WGS sequence"/>
</dbReference>
<name>A0A438N6A3_EXOME</name>
<dbReference type="OrthoDB" id="4158866at2759"/>
<feature type="region of interest" description="Disordered" evidence="1">
    <location>
        <begin position="111"/>
        <end position="169"/>
    </location>
</feature>
<dbReference type="AlphaFoldDB" id="A0A438N6A3"/>
<accession>A0A438N6A3</accession>
<feature type="compositionally biased region" description="Pro residues" evidence="1">
    <location>
        <begin position="111"/>
        <end position="166"/>
    </location>
</feature>
<dbReference type="VEuPathDB" id="FungiDB:PV10_06129"/>
<proteinExistence type="predicted"/>
<feature type="compositionally biased region" description="Pro residues" evidence="1">
    <location>
        <begin position="47"/>
        <end position="56"/>
    </location>
</feature>
<evidence type="ECO:0000313" key="2">
    <source>
        <dbReference type="EMBL" id="RVX71175.1"/>
    </source>
</evidence>